<dbReference type="AlphaFoldDB" id="A0A8B6DQ56"/>
<gene>
    <name evidence="1" type="ORF">MGAL_10B045965</name>
</gene>
<name>A0A8B6DQ56_MYTGA</name>
<dbReference type="Gene3D" id="3.30.70.1470">
    <property type="entry name" value="Caspase-like"/>
    <property type="match status" value="1"/>
</dbReference>
<dbReference type="OrthoDB" id="6144245at2759"/>
<reference evidence="1" key="1">
    <citation type="submission" date="2018-11" db="EMBL/GenBank/DDBJ databases">
        <authorList>
            <person name="Alioto T."/>
            <person name="Alioto T."/>
        </authorList>
    </citation>
    <scope>NUCLEOTIDE SEQUENCE</scope>
</reference>
<keyword evidence="2" id="KW-1185">Reference proteome</keyword>
<evidence type="ECO:0000313" key="2">
    <source>
        <dbReference type="Proteomes" id="UP000596742"/>
    </source>
</evidence>
<protein>
    <submittedName>
        <fullName evidence="1">Uncharacterized protein</fullName>
    </submittedName>
</protein>
<evidence type="ECO:0000313" key="1">
    <source>
        <dbReference type="EMBL" id="VDI22165.1"/>
    </source>
</evidence>
<proteinExistence type="predicted"/>
<organism evidence="1 2">
    <name type="scientific">Mytilus galloprovincialis</name>
    <name type="common">Mediterranean mussel</name>
    <dbReference type="NCBI Taxonomy" id="29158"/>
    <lineage>
        <taxon>Eukaryota</taxon>
        <taxon>Metazoa</taxon>
        <taxon>Spiralia</taxon>
        <taxon>Lophotrochozoa</taxon>
        <taxon>Mollusca</taxon>
        <taxon>Bivalvia</taxon>
        <taxon>Autobranchia</taxon>
        <taxon>Pteriomorphia</taxon>
        <taxon>Mytilida</taxon>
        <taxon>Mytiloidea</taxon>
        <taxon>Mytilidae</taxon>
        <taxon>Mytilinae</taxon>
        <taxon>Mytilus</taxon>
    </lineage>
</organism>
<dbReference type="EMBL" id="UYJE01003755">
    <property type="protein sequence ID" value="VDI22165.1"/>
    <property type="molecule type" value="Genomic_DNA"/>
</dbReference>
<sequence length="169" mass="19148">MDDATIPVEEHGHTIPIHRAADEFDKMSYSECPTENKPSLKAYQEFISEKDSTEASLFHKIGQLFGLNKNEDTISILDQSCTDDTLVVYSSASEKISYGNSLLGGWMLVSLTKAVEKQLCQTNRRYRIDFMDVLNAITSDNAVNFEARNLNPKYQPLKTTVVYKHFIKS</sequence>
<accession>A0A8B6DQ56</accession>
<dbReference type="Proteomes" id="UP000596742">
    <property type="component" value="Unassembled WGS sequence"/>
</dbReference>
<comment type="caution">
    <text evidence="1">The sequence shown here is derived from an EMBL/GenBank/DDBJ whole genome shotgun (WGS) entry which is preliminary data.</text>
</comment>